<gene>
    <name evidence="1" type="ORF">GCM10017586_14320</name>
</gene>
<dbReference type="SUPFAM" id="SSF46785">
    <property type="entry name" value="Winged helix' DNA-binding domain"/>
    <property type="match status" value="1"/>
</dbReference>
<dbReference type="Proteomes" id="UP001142317">
    <property type="component" value="Unassembled WGS sequence"/>
</dbReference>
<evidence type="ECO:0008006" key="3">
    <source>
        <dbReference type="Google" id="ProtNLM"/>
    </source>
</evidence>
<evidence type="ECO:0000313" key="2">
    <source>
        <dbReference type="Proteomes" id="UP001142317"/>
    </source>
</evidence>
<proteinExistence type="predicted"/>
<reference evidence="1" key="2">
    <citation type="submission" date="2023-01" db="EMBL/GenBank/DDBJ databases">
        <authorList>
            <person name="Sun Q."/>
            <person name="Evtushenko L."/>
        </authorList>
    </citation>
    <scope>NUCLEOTIDE SEQUENCE</scope>
    <source>
        <strain evidence="1">VKM Ac-1447</strain>
    </source>
</reference>
<dbReference type="AlphaFoldDB" id="A0A9W6HGP7"/>
<keyword evidence="2" id="KW-1185">Reference proteome</keyword>
<evidence type="ECO:0000313" key="1">
    <source>
        <dbReference type="EMBL" id="GLJ79750.1"/>
    </source>
</evidence>
<name>A0A9W6HGP7_9MICO</name>
<comment type="caution">
    <text evidence="1">The sequence shown here is derived from an EMBL/GenBank/DDBJ whole genome shotgun (WGS) entry which is preliminary data.</text>
</comment>
<sequence length="283" mass="31691">MRFPKQFVTNGALARAKLAGGDLRVIVVLIALAGEDSIVSGVTQTDIADQAGLSRKSTRVALERLSSQRLVTFESGRGKAANYRVLPEYFTPNPPPKLAPTRAIRVPTYAQVNGTPEGANSGDNLAPLKVPTPRRDQQEQLRQEDELFEQAWKSWPKKDAKKVAREVFSRAAKRRSAKDLAHDIERFGQAYALSVTEIHFVPGLAPWLRQERWNDDLPIPRLHAPKPRSRDDENMALVARLAAQDQQHARDCEEGNHDLLPDNTCKHCDVRPWQLELPVGSNF</sequence>
<accession>A0A9W6HGP7</accession>
<organism evidence="1 2">
    <name type="scientific">Microbacterium imperiale</name>
    <dbReference type="NCBI Taxonomy" id="33884"/>
    <lineage>
        <taxon>Bacteria</taxon>
        <taxon>Bacillati</taxon>
        <taxon>Actinomycetota</taxon>
        <taxon>Actinomycetes</taxon>
        <taxon>Micrococcales</taxon>
        <taxon>Microbacteriaceae</taxon>
        <taxon>Microbacterium</taxon>
    </lineage>
</organism>
<dbReference type="RefSeq" id="WP_210007495.1">
    <property type="nucleotide sequence ID" value="NZ_BSEO01000005.1"/>
</dbReference>
<protein>
    <recommendedName>
        <fullName evidence="3">Helix-turn-helix domain-containing protein</fullName>
    </recommendedName>
</protein>
<dbReference type="EMBL" id="BSEO01000005">
    <property type="protein sequence ID" value="GLJ79750.1"/>
    <property type="molecule type" value="Genomic_DNA"/>
</dbReference>
<reference evidence="1" key="1">
    <citation type="journal article" date="2014" name="Int. J. Syst. Evol. Microbiol.">
        <title>Complete genome sequence of Corynebacterium casei LMG S-19264T (=DSM 44701T), isolated from a smear-ripened cheese.</title>
        <authorList>
            <consortium name="US DOE Joint Genome Institute (JGI-PGF)"/>
            <person name="Walter F."/>
            <person name="Albersmeier A."/>
            <person name="Kalinowski J."/>
            <person name="Ruckert C."/>
        </authorList>
    </citation>
    <scope>NUCLEOTIDE SEQUENCE</scope>
    <source>
        <strain evidence="1">VKM Ac-1447</strain>
    </source>
</reference>
<dbReference type="InterPro" id="IPR036390">
    <property type="entry name" value="WH_DNA-bd_sf"/>
</dbReference>